<dbReference type="GO" id="GO:0006006">
    <property type="term" value="P:glucose metabolic process"/>
    <property type="evidence" value="ECO:0007669"/>
    <property type="project" value="InterPro"/>
</dbReference>
<evidence type="ECO:0000313" key="3">
    <source>
        <dbReference type="Proteomes" id="UP000471082"/>
    </source>
</evidence>
<dbReference type="Pfam" id="PF00479">
    <property type="entry name" value="G6PD_N"/>
    <property type="match status" value="1"/>
</dbReference>
<feature type="non-terminal residue" evidence="2">
    <location>
        <position position="1"/>
    </location>
</feature>
<feature type="non-terminal residue" evidence="2">
    <location>
        <position position="77"/>
    </location>
</feature>
<dbReference type="Gene3D" id="3.40.50.720">
    <property type="entry name" value="NAD(P)-binding Rossmann-like Domain"/>
    <property type="match status" value="1"/>
</dbReference>
<dbReference type="SUPFAM" id="SSF51735">
    <property type="entry name" value="NAD(P)-binding Rossmann-fold domains"/>
    <property type="match status" value="1"/>
</dbReference>
<accession>A0A7X5N546</accession>
<protein>
    <submittedName>
        <fullName evidence="2">Glucose-6-phosphate dehydrogenase</fullName>
    </submittedName>
</protein>
<evidence type="ECO:0000313" key="2">
    <source>
        <dbReference type="EMBL" id="NEL81655.1"/>
    </source>
</evidence>
<dbReference type="GO" id="GO:0050661">
    <property type="term" value="F:NADP binding"/>
    <property type="evidence" value="ECO:0007669"/>
    <property type="project" value="InterPro"/>
</dbReference>
<proteinExistence type="predicted"/>
<comment type="caution">
    <text evidence="2">The sequence shown here is derived from an EMBL/GenBank/DDBJ whole genome shotgun (WGS) entry which is preliminary data.</text>
</comment>
<evidence type="ECO:0000259" key="1">
    <source>
        <dbReference type="Pfam" id="PF00479"/>
    </source>
</evidence>
<dbReference type="InterPro" id="IPR036291">
    <property type="entry name" value="NAD(P)-bd_dom_sf"/>
</dbReference>
<feature type="domain" description="Glucose-6-phosphate dehydrogenase NAD-binding" evidence="1">
    <location>
        <begin position="2"/>
        <end position="76"/>
    </location>
</feature>
<dbReference type="EMBL" id="JAAGYU010002822">
    <property type="protein sequence ID" value="NEL81655.1"/>
    <property type="molecule type" value="Genomic_DNA"/>
</dbReference>
<name>A0A7X5N546_XANPE</name>
<dbReference type="InterPro" id="IPR022674">
    <property type="entry name" value="G6P_DH_NAD-bd"/>
</dbReference>
<dbReference type="AlphaFoldDB" id="A0A7X5N546"/>
<dbReference type="Proteomes" id="UP000471082">
    <property type="component" value="Unassembled WGS sequence"/>
</dbReference>
<gene>
    <name evidence="2" type="ORF">G3W61_35905</name>
</gene>
<organism evidence="2 3">
    <name type="scientific">Xanthomonas perforans</name>
    <dbReference type="NCBI Taxonomy" id="442694"/>
    <lineage>
        <taxon>Bacteria</taxon>
        <taxon>Pseudomonadati</taxon>
        <taxon>Pseudomonadota</taxon>
        <taxon>Gammaproteobacteria</taxon>
        <taxon>Lysobacterales</taxon>
        <taxon>Lysobacteraceae</taxon>
        <taxon>Xanthomonas</taxon>
    </lineage>
</organism>
<reference evidence="2 3" key="1">
    <citation type="submission" date="2019-11" db="EMBL/GenBank/DDBJ databases">
        <title>Genome-resolved metagenomics to study the prevalence of co-infection and intraspecific heterogeneity among plant pathogen metapopulations.</title>
        <authorList>
            <person name="Newberry E."/>
            <person name="Bhandari R."/>
            <person name="Kemble J."/>
            <person name="Sikora E."/>
            <person name="Potnis N."/>
        </authorList>
    </citation>
    <scope>NUCLEOTIDE SEQUENCE [LARGE SCALE GENOMIC DNA]</scope>
    <source>
        <strain evidence="2">Xp_Tom_Tuscaloosa_18b</strain>
    </source>
</reference>
<sequence length="77" mass="8631">LRGDFTDLGAYQTLGGALEKLHKRYGTQGNVLFYLATAARFFEPVLLNLGEAGLVRQREGEGWRRVIVEKPFGHDLP</sequence>
<dbReference type="GO" id="GO:0016614">
    <property type="term" value="F:oxidoreductase activity, acting on CH-OH group of donors"/>
    <property type="evidence" value="ECO:0007669"/>
    <property type="project" value="InterPro"/>
</dbReference>